<evidence type="ECO:0000313" key="4">
    <source>
        <dbReference type="Proteomes" id="UP000269665"/>
    </source>
</evidence>
<evidence type="ECO:0000256" key="1">
    <source>
        <dbReference type="SAM" id="MobiDB-lite"/>
    </source>
</evidence>
<gene>
    <name evidence="3" type="ORF">C5E00_16445</name>
    <name evidence="2" type="ORF">F6Q06_21945</name>
</gene>
<comment type="caution">
    <text evidence="3">The sequence shown here is derived from an EMBL/GenBank/DDBJ whole genome shotgun (WGS) entry which is preliminary data.</text>
</comment>
<feature type="region of interest" description="Disordered" evidence="1">
    <location>
        <begin position="1"/>
        <end position="27"/>
    </location>
</feature>
<dbReference type="AlphaFoldDB" id="A0A8B3FJG7"/>
<dbReference type="GeneID" id="98907176"/>
<dbReference type="EMBL" id="WABS01000065">
    <property type="protein sequence ID" value="MBI0557123.1"/>
    <property type="molecule type" value="Genomic_DNA"/>
</dbReference>
<reference evidence="2" key="3">
    <citation type="submission" date="2024-05" db="EMBL/GenBank/DDBJ databases">
        <title>Identification of Pectobacterium versatile causing blackleg of potato from New York State with a whole genome sequencing approach.</title>
        <authorList>
            <person name="Ma X."/>
            <person name="Swingle B."/>
        </authorList>
    </citation>
    <scope>NUCLEOTIDE SEQUENCE</scope>
    <source>
        <strain evidence="2">NY1588A</strain>
    </source>
</reference>
<dbReference type="Proteomes" id="UP001194579">
    <property type="component" value="Unassembled WGS sequence"/>
</dbReference>
<name>A0A8B3FJG7_PECPM</name>
<dbReference type="Proteomes" id="UP000269665">
    <property type="component" value="Unassembled WGS sequence"/>
</dbReference>
<reference evidence="5" key="2">
    <citation type="submission" date="2023-07" db="EMBL/GenBank/DDBJ databases">
        <title>Identification of Pectobacterium versatile causing blackleg of potato from New York State with a whole genome sequencing approach.</title>
        <authorList>
            <person name="Ma X."/>
            <person name="Swingle B."/>
        </authorList>
    </citation>
    <scope>NUCLEOTIDE SEQUENCE [LARGE SCALE GENOMIC DNA]</scope>
    <source>
        <strain evidence="5">NY1588A</strain>
    </source>
</reference>
<evidence type="ECO:0000313" key="3">
    <source>
        <dbReference type="EMBL" id="RKO78250.1"/>
    </source>
</evidence>
<evidence type="ECO:0000313" key="5">
    <source>
        <dbReference type="Proteomes" id="UP001194579"/>
    </source>
</evidence>
<dbReference type="EMBL" id="PSZG01000001">
    <property type="protein sequence ID" value="RKO78250.1"/>
    <property type="molecule type" value="Genomic_DNA"/>
</dbReference>
<sequence>MQEVPKDVHSELTHKGGASNIRNNKCG</sequence>
<reference evidence="3 4" key="1">
    <citation type="journal article" date="2018" name="BMC Genomics">
        <title>High genomic variability in the plant pathogenic bacterium Pectobacterium parmentieri deciphered from de novo assembled complete genomes.</title>
        <authorList>
            <person name="Zoledowska S."/>
            <person name="Motyka-Pomagruk A."/>
            <person name="Sledz W."/>
            <person name="Mengoni A."/>
            <person name="Lojkowska E."/>
        </authorList>
    </citation>
    <scope>NUCLEOTIDE SEQUENCE [LARGE SCALE GENOMIC DNA]</scope>
    <source>
        <strain evidence="3 4">IFB5626</strain>
    </source>
</reference>
<evidence type="ECO:0000313" key="2">
    <source>
        <dbReference type="EMBL" id="MBI0557123.1"/>
    </source>
</evidence>
<feature type="compositionally biased region" description="Basic and acidic residues" evidence="1">
    <location>
        <begin position="1"/>
        <end position="14"/>
    </location>
</feature>
<proteinExistence type="predicted"/>
<accession>A0A8B3FJG7</accession>
<protein>
    <submittedName>
        <fullName evidence="3">Uncharacterized protein</fullName>
    </submittedName>
</protein>
<dbReference type="RefSeq" id="WP_071822904.1">
    <property type="nucleotide sequence ID" value="NC_017845.1"/>
</dbReference>
<organism evidence="3 4">
    <name type="scientific">Pectobacterium parmentieri</name>
    <dbReference type="NCBI Taxonomy" id="1905730"/>
    <lineage>
        <taxon>Bacteria</taxon>
        <taxon>Pseudomonadati</taxon>
        <taxon>Pseudomonadota</taxon>
        <taxon>Gammaproteobacteria</taxon>
        <taxon>Enterobacterales</taxon>
        <taxon>Pectobacteriaceae</taxon>
        <taxon>Pectobacterium</taxon>
    </lineage>
</organism>
<keyword evidence="5" id="KW-1185">Reference proteome</keyword>